<feature type="transmembrane region" description="Helical" evidence="9">
    <location>
        <begin position="56"/>
        <end position="73"/>
    </location>
</feature>
<evidence type="ECO:0000256" key="9">
    <source>
        <dbReference type="SAM" id="Phobius"/>
    </source>
</evidence>
<proteinExistence type="inferred from homology"/>
<dbReference type="PANTHER" id="PTHR34295">
    <property type="entry name" value="BIOTIN TRANSPORTER BIOY"/>
    <property type="match status" value="1"/>
</dbReference>
<feature type="transmembrane region" description="Helical" evidence="9">
    <location>
        <begin position="79"/>
        <end position="105"/>
    </location>
</feature>
<evidence type="ECO:0000313" key="11">
    <source>
        <dbReference type="Proteomes" id="UP000199144"/>
    </source>
</evidence>
<dbReference type="AlphaFoldDB" id="A0A1I4J875"/>
<reference evidence="10 11" key="1">
    <citation type="submission" date="2016-10" db="EMBL/GenBank/DDBJ databases">
        <authorList>
            <person name="de Groot N.N."/>
        </authorList>
    </citation>
    <scope>NUCLEOTIDE SEQUENCE [LARGE SCALE GENOMIC DNA]</scope>
    <source>
        <strain evidence="10 11">DSM 15283</strain>
    </source>
</reference>
<dbReference type="Pfam" id="PF02632">
    <property type="entry name" value="BioY"/>
    <property type="match status" value="1"/>
</dbReference>
<accession>A0A1I4J875</accession>
<dbReference type="Gene3D" id="1.10.1760.20">
    <property type="match status" value="1"/>
</dbReference>
<dbReference type="GO" id="GO:0015225">
    <property type="term" value="F:biotin transmembrane transporter activity"/>
    <property type="evidence" value="ECO:0007669"/>
    <property type="project" value="UniProtKB-UniRule"/>
</dbReference>
<evidence type="ECO:0000256" key="7">
    <source>
        <dbReference type="ARBA" id="ARBA00023136"/>
    </source>
</evidence>
<dbReference type="InterPro" id="IPR003784">
    <property type="entry name" value="BioY"/>
</dbReference>
<sequence length="178" mass="17876">MDTKSIVYIALFAALTAALGLMPPISFAGLALPPITAQSLGVMLAGAVAGPRRGGLALLLFVALVAAGLPLLAGGRGGIGVILGTSGGFILSWPICAAVIGILVAKAPNAGFVPMAVSIALGGLVLMYAVGIPWMAFVGKLGLMKSLTIMVAYIPGDLVKVVLATIVARGLRRAYPNL</sequence>
<evidence type="ECO:0000256" key="5">
    <source>
        <dbReference type="ARBA" id="ARBA00022692"/>
    </source>
</evidence>
<protein>
    <recommendedName>
        <fullName evidence="8">Biotin transporter</fullName>
    </recommendedName>
</protein>
<feature type="transmembrane region" description="Helical" evidence="9">
    <location>
        <begin position="30"/>
        <end position="49"/>
    </location>
</feature>
<dbReference type="RefSeq" id="WP_093091278.1">
    <property type="nucleotide sequence ID" value="NZ_FOTQ01000001.1"/>
</dbReference>
<keyword evidence="6 9" id="KW-1133">Transmembrane helix</keyword>
<dbReference type="GO" id="GO:0005886">
    <property type="term" value="C:plasma membrane"/>
    <property type="evidence" value="ECO:0007669"/>
    <property type="project" value="UniProtKB-SubCell"/>
</dbReference>
<evidence type="ECO:0000256" key="8">
    <source>
        <dbReference type="PIRNR" id="PIRNR016661"/>
    </source>
</evidence>
<evidence type="ECO:0000256" key="6">
    <source>
        <dbReference type="ARBA" id="ARBA00022989"/>
    </source>
</evidence>
<name>A0A1I4J875_9RHOB</name>
<dbReference type="STRING" id="254406.SAMN04488042_101915"/>
<comment type="similarity">
    <text evidence="2 8">Belongs to the BioY family.</text>
</comment>
<keyword evidence="4 8" id="KW-1003">Cell membrane</keyword>
<dbReference type="OrthoDB" id="9803495at2"/>
<dbReference type="EMBL" id="FOTQ01000001">
    <property type="protein sequence ID" value="SFL62788.1"/>
    <property type="molecule type" value="Genomic_DNA"/>
</dbReference>
<evidence type="ECO:0000256" key="2">
    <source>
        <dbReference type="ARBA" id="ARBA00010692"/>
    </source>
</evidence>
<evidence type="ECO:0000256" key="1">
    <source>
        <dbReference type="ARBA" id="ARBA00004651"/>
    </source>
</evidence>
<keyword evidence="3 8" id="KW-0813">Transport</keyword>
<dbReference type="Proteomes" id="UP000199144">
    <property type="component" value="Unassembled WGS sequence"/>
</dbReference>
<evidence type="ECO:0000256" key="3">
    <source>
        <dbReference type="ARBA" id="ARBA00022448"/>
    </source>
</evidence>
<evidence type="ECO:0000256" key="4">
    <source>
        <dbReference type="ARBA" id="ARBA00022475"/>
    </source>
</evidence>
<feature type="transmembrane region" description="Helical" evidence="9">
    <location>
        <begin position="112"/>
        <end position="135"/>
    </location>
</feature>
<evidence type="ECO:0000313" key="10">
    <source>
        <dbReference type="EMBL" id="SFL62788.1"/>
    </source>
</evidence>
<comment type="subcellular location">
    <subcellularLocation>
        <location evidence="1 8">Cell membrane</location>
        <topology evidence="1 8">Multi-pass membrane protein</topology>
    </subcellularLocation>
</comment>
<keyword evidence="11" id="KW-1185">Reference proteome</keyword>
<dbReference type="PANTHER" id="PTHR34295:SF4">
    <property type="entry name" value="BIOTIN TRANSPORTER BIOY-RELATED"/>
    <property type="match status" value="1"/>
</dbReference>
<organism evidence="10 11">
    <name type="scientific">Shimia aestuarii</name>
    <dbReference type="NCBI Taxonomy" id="254406"/>
    <lineage>
        <taxon>Bacteria</taxon>
        <taxon>Pseudomonadati</taxon>
        <taxon>Pseudomonadota</taxon>
        <taxon>Alphaproteobacteria</taxon>
        <taxon>Rhodobacterales</taxon>
        <taxon>Roseobacteraceae</taxon>
    </lineage>
</organism>
<keyword evidence="7 8" id="KW-0472">Membrane</keyword>
<keyword evidence="5 9" id="KW-0812">Transmembrane</keyword>
<feature type="transmembrane region" description="Helical" evidence="9">
    <location>
        <begin position="147"/>
        <end position="168"/>
    </location>
</feature>
<gene>
    <name evidence="10" type="ORF">SAMN04488042_101915</name>
</gene>
<dbReference type="PIRSF" id="PIRSF016661">
    <property type="entry name" value="BioY"/>
    <property type="match status" value="1"/>
</dbReference>